<evidence type="ECO:0000313" key="1">
    <source>
        <dbReference type="EMBL" id="MBE0398740.1"/>
    </source>
</evidence>
<dbReference type="InterPro" id="IPR036912">
    <property type="entry name" value="HasA_haem-bd_sf"/>
</dbReference>
<gene>
    <name evidence="1" type="ORF">EI168_01275</name>
</gene>
<organism evidence="1 2">
    <name type="scientific">Halomonas casei</name>
    <dbReference type="NCBI Taxonomy" id="2742613"/>
    <lineage>
        <taxon>Bacteria</taxon>
        <taxon>Pseudomonadati</taxon>
        <taxon>Pseudomonadota</taxon>
        <taxon>Gammaproteobacteria</taxon>
        <taxon>Oceanospirillales</taxon>
        <taxon>Halomonadaceae</taxon>
        <taxon>Halomonas</taxon>
    </lineage>
</organism>
<dbReference type="Pfam" id="PF06438">
    <property type="entry name" value="HasA"/>
    <property type="match status" value="1"/>
</dbReference>
<protein>
    <submittedName>
        <fullName evidence="1">Heme acquisition protein HasAp</fullName>
    </submittedName>
</protein>
<reference evidence="1 2" key="1">
    <citation type="submission" date="2020-07" db="EMBL/GenBank/DDBJ databases">
        <title>Halophilic bacteria isolated from french cheeses.</title>
        <authorList>
            <person name="Kothe C.I."/>
            <person name="Farah-Kraiem B."/>
            <person name="Renault P."/>
            <person name="Dridi B."/>
        </authorList>
    </citation>
    <scope>NUCLEOTIDE SEQUENCE [LARGE SCALE GENOMIC DNA]</scope>
    <source>
        <strain evidence="1 2">FME1</strain>
    </source>
</reference>
<dbReference type="Gene3D" id="3.30.1500.10">
    <property type="entry name" value="Haem-binding HasA"/>
    <property type="match status" value="1"/>
</dbReference>
<evidence type="ECO:0000313" key="2">
    <source>
        <dbReference type="Proteomes" id="UP001645039"/>
    </source>
</evidence>
<accession>A0ABR9EWZ6</accession>
<comment type="caution">
    <text evidence="1">The sequence shown here is derived from an EMBL/GenBank/DDBJ whole genome shotgun (WGS) entry which is preliminary data.</text>
</comment>
<proteinExistence type="predicted"/>
<dbReference type="RefSeq" id="WP_192535746.1">
    <property type="nucleotide sequence ID" value="NZ_RRZD01000001.1"/>
</dbReference>
<dbReference type="Proteomes" id="UP001645039">
    <property type="component" value="Unassembled WGS sequence"/>
</dbReference>
<dbReference type="SUPFAM" id="SSF54621">
    <property type="entry name" value="Heme-binding protein A (HasA)"/>
    <property type="match status" value="1"/>
</dbReference>
<name>A0ABR9EWZ6_9GAMM</name>
<dbReference type="InterPro" id="IPR010495">
    <property type="entry name" value="HasA_haem-bd"/>
</dbReference>
<dbReference type="EMBL" id="RRZD01000001">
    <property type="protein sequence ID" value="MBE0398740.1"/>
    <property type="molecule type" value="Genomic_DNA"/>
</dbReference>
<sequence length="200" mass="20791">MSVTIGYDEDQFPLPFDASSSLRDVLEEFQDSGLEGSHPNNTGGFFGSSSAAYGGERYAYSDSSGYAFSAHGDLVYDFATHTLEGSLSKIELGGGLGANGYVSDPFLVFDFATNIEGDAATEGRDNLVHDVLWGLMNGSVNGYYESGGGPSEHGGLIALLDDLITDSNGVDAAVEDIGSALPSLLVGIADTSEFDFALAA</sequence>
<keyword evidence="2" id="KW-1185">Reference proteome</keyword>